<organism evidence="1 2">
    <name type="scientific">Patella caerulea</name>
    <name type="common">Rayed Mediterranean limpet</name>
    <dbReference type="NCBI Taxonomy" id="87958"/>
    <lineage>
        <taxon>Eukaryota</taxon>
        <taxon>Metazoa</taxon>
        <taxon>Spiralia</taxon>
        <taxon>Lophotrochozoa</taxon>
        <taxon>Mollusca</taxon>
        <taxon>Gastropoda</taxon>
        <taxon>Patellogastropoda</taxon>
        <taxon>Patelloidea</taxon>
        <taxon>Patellidae</taxon>
        <taxon>Patella</taxon>
    </lineage>
</organism>
<evidence type="ECO:0000313" key="2">
    <source>
        <dbReference type="Proteomes" id="UP001347796"/>
    </source>
</evidence>
<protein>
    <submittedName>
        <fullName evidence="1">Uncharacterized protein</fullName>
    </submittedName>
</protein>
<dbReference type="AlphaFoldDB" id="A0AAN8JH75"/>
<accession>A0AAN8JH75</accession>
<evidence type="ECO:0000313" key="1">
    <source>
        <dbReference type="EMBL" id="KAK6176274.1"/>
    </source>
</evidence>
<keyword evidence="2" id="KW-1185">Reference proteome</keyword>
<dbReference type="Proteomes" id="UP001347796">
    <property type="component" value="Unassembled WGS sequence"/>
</dbReference>
<gene>
    <name evidence="1" type="ORF">SNE40_014587</name>
</gene>
<proteinExistence type="predicted"/>
<sequence length="111" mass="13005">MDEPNLQLWDTEMTKPTGSRFLNLDASNALGFLGRGPSHVSKRYLEFVGKRNLDKRYAEFIGKRSDLDDTDDKRFDKTSISEYLSKRLRLRRPEFVGKRAQAQKRYLEFIG</sequence>
<name>A0AAN8JH75_PATCE</name>
<comment type="caution">
    <text evidence="1">The sequence shown here is derived from an EMBL/GenBank/DDBJ whole genome shotgun (WGS) entry which is preliminary data.</text>
</comment>
<dbReference type="EMBL" id="JAZGQO010000010">
    <property type="protein sequence ID" value="KAK6176274.1"/>
    <property type="molecule type" value="Genomic_DNA"/>
</dbReference>
<reference evidence="1 2" key="1">
    <citation type="submission" date="2024-01" db="EMBL/GenBank/DDBJ databases">
        <title>The genome of the rayed Mediterranean limpet Patella caerulea (Linnaeus, 1758).</title>
        <authorList>
            <person name="Anh-Thu Weber A."/>
            <person name="Halstead-Nussloch G."/>
        </authorList>
    </citation>
    <scope>NUCLEOTIDE SEQUENCE [LARGE SCALE GENOMIC DNA]</scope>
    <source>
        <strain evidence="1">AATW-2023a</strain>
        <tissue evidence="1">Whole specimen</tissue>
    </source>
</reference>